<feature type="non-terminal residue" evidence="11">
    <location>
        <position position="328"/>
    </location>
</feature>
<dbReference type="PRINTS" id="PR00812">
    <property type="entry name" value="BCTERIALGSPF"/>
</dbReference>
<accession>A0A537JAL5</accession>
<keyword evidence="5 9" id="KW-0812">Transmembrane</keyword>
<evidence type="ECO:0000256" key="6">
    <source>
        <dbReference type="ARBA" id="ARBA00022989"/>
    </source>
</evidence>
<organism evidence="11 12">
    <name type="scientific">Candidatus Segetimicrobium genomatis</name>
    <dbReference type="NCBI Taxonomy" id="2569760"/>
    <lineage>
        <taxon>Bacteria</taxon>
        <taxon>Bacillati</taxon>
        <taxon>Candidatus Sysuimicrobiota</taxon>
        <taxon>Candidatus Sysuimicrobiia</taxon>
        <taxon>Candidatus Sysuimicrobiales</taxon>
        <taxon>Candidatus Segetimicrobiaceae</taxon>
        <taxon>Candidatus Segetimicrobium</taxon>
    </lineage>
</organism>
<dbReference type="Gene3D" id="1.20.81.30">
    <property type="entry name" value="Type II secretion system (T2SS), domain F"/>
    <property type="match status" value="2"/>
</dbReference>
<evidence type="ECO:0000259" key="10">
    <source>
        <dbReference type="Pfam" id="PF00482"/>
    </source>
</evidence>
<dbReference type="InterPro" id="IPR018076">
    <property type="entry name" value="T2SS_GspF_dom"/>
</dbReference>
<feature type="compositionally biased region" description="Basic and acidic residues" evidence="8">
    <location>
        <begin position="7"/>
        <end position="32"/>
    </location>
</feature>
<dbReference type="Proteomes" id="UP000318093">
    <property type="component" value="Unassembled WGS sequence"/>
</dbReference>
<feature type="domain" description="Type II secretion system protein GspF" evidence="10">
    <location>
        <begin position="63"/>
        <end position="185"/>
    </location>
</feature>
<dbReference type="FunFam" id="1.20.81.30:FF:000001">
    <property type="entry name" value="Type II secretion system protein F"/>
    <property type="match status" value="1"/>
</dbReference>
<dbReference type="PANTHER" id="PTHR30012">
    <property type="entry name" value="GENERAL SECRETION PATHWAY PROTEIN"/>
    <property type="match status" value="1"/>
</dbReference>
<protein>
    <submittedName>
        <fullName evidence="11">Type II secretion system F family protein</fullName>
    </submittedName>
</protein>
<evidence type="ECO:0000256" key="4">
    <source>
        <dbReference type="ARBA" id="ARBA00022519"/>
    </source>
</evidence>
<feature type="domain" description="Type II secretion system protein GspF" evidence="10">
    <location>
        <begin position="265"/>
        <end position="327"/>
    </location>
</feature>
<dbReference type="EMBL" id="VBAN01000253">
    <property type="protein sequence ID" value="TMI80553.1"/>
    <property type="molecule type" value="Genomic_DNA"/>
</dbReference>
<proteinExistence type="inferred from homology"/>
<dbReference type="AlphaFoldDB" id="A0A537JAL5"/>
<feature type="transmembrane region" description="Helical" evidence="9">
    <location>
        <begin position="162"/>
        <end position="187"/>
    </location>
</feature>
<comment type="similarity">
    <text evidence="2">Belongs to the GSP F family.</text>
</comment>
<evidence type="ECO:0000256" key="3">
    <source>
        <dbReference type="ARBA" id="ARBA00022475"/>
    </source>
</evidence>
<sequence length="328" mass="35775">MPTSARAGHELHGAPVRGRSEAAAEGLREAPRRGAAPAPFKGPSSSRRTVKRVAGPADVMMLTHDLSMLLGAGIPLMQALEAIEEQAPDGRLREVMRGAAREISEGRKFSEALARHPDLFSSAYRGIVGNGELTGRLDLALERLAAFLQRDLEVRQKIRDMLIYPALVLVMAGVVLTIFLMFIIPAFDRVYRTAGATLPLLTRILVVWSRAFRAGLPLLAAAVAAAAFPPVRQRLWAVLAGPVQSALLRIPHAEDLTRSMLQSRFAHSMAMMLQSGVPVLTALEVTGQMGGPLQFGPVVAALRRSISNGRRFTDAMRDTRWFFPMFVR</sequence>
<dbReference type="PANTHER" id="PTHR30012:SF0">
    <property type="entry name" value="TYPE II SECRETION SYSTEM PROTEIN F-RELATED"/>
    <property type="match status" value="1"/>
</dbReference>
<evidence type="ECO:0000256" key="2">
    <source>
        <dbReference type="ARBA" id="ARBA00005745"/>
    </source>
</evidence>
<name>A0A537JAL5_9BACT</name>
<evidence type="ECO:0000256" key="8">
    <source>
        <dbReference type="SAM" id="MobiDB-lite"/>
    </source>
</evidence>
<evidence type="ECO:0000256" key="9">
    <source>
        <dbReference type="SAM" id="Phobius"/>
    </source>
</evidence>
<dbReference type="GO" id="GO:0005886">
    <property type="term" value="C:plasma membrane"/>
    <property type="evidence" value="ECO:0007669"/>
    <property type="project" value="UniProtKB-SubCell"/>
</dbReference>
<dbReference type="GO" id="GO:0015628">
    <property type="term" value="P:protein secretion by the type II secretion system"/>
    <property type="evidence" value="ECO:0007669"/>
    <property type="project" value="TreeGrafter"/>
</dbReference>
<dbReference type="InterPro" id="IPR003004">
    <property type="entry name" value="GspF/PilC"/>
</dbReference>
<evidence type="ECO:0000313" key="12">
    <source>
        <dbReference type="Proteomes" id="UP000318093"/>
    </source>
</evidence>
<gene>
    <name evidence="11" type="ORF">E6H03_08185</name>
</gene>
<comment type="caution">
    <text evidence="11">The sequence shown here is derived from an EMBL/GenBank/DDBJ whole genome shotgun (WGS) entry which is preliminary data.</text>
</comment>
<reference evidence="11 12" key="1">
    <citation type="journal article" date="2019" name="Nat. Microbiol.">
        <title>Mediterranean grassland soil C-N compound turnover is dependent on rainfall and depth, and is mediated by genomically divergent microorganisms.</title>
        <authorList>
            <person name="Diamond S."/>
            <person name="Andeer P.F."/>
            <person name="Li Z."/>
            <person name="Crits-Christoph A."/>
            <person name="Burstein D."/>
            <person name="Anantharaman K."/>
            <person name="Lane K.R."/>
            <person name="Thomas B.C."/>
            <person name="Pan C."/>
            <person name="Northen T.R."/>
            <person name="Banfield J.F."/>
        </authorList>
    </citation>
    <scope>NUCLEOTIDE SEQUENCE [LARGE SCALE GENOMIC DNA]</scope>
    <source>
        <strain evidence="11">NP_6</strain>
    </source>
</reference>
<evidence type="ECO:0000256" key="1">
    <source>
        <dbReference type="ARBA" id="ARBA00004429"/>
    </source>
</evidence>
<keyword evidence="7 9" id="KW-0472">Membrane</keyword>
<evidence type="ECO:0000256" key="5">
    <source>
        <dbReference type="ARBA" id="ARBA00022692"/>
    </source>
</evidence>
<feature type="region of interest" description="Disordered" evidence="8">
    <location>
        <begin position="1"/>
        <end position="51"/>
    </location>
</feature>
<dbReference type="InterPro" id="IPR042094">
    <property type="entry name" value="T2SS_GspF_sf"/>
</dbReference>
<keyword evidence="4" id="KW-0997">Cell inner membrane</keyword>
<comment type="subcellular location">
    <subcellularLocation>
        <location evidence="1">Cell inner membrane</location>
        <topology evidence="1">Multi-pass membrane protein</topology>
    </subcellularLocation>
</comment>
<evidence type="ECO:0000313" key="11">
    <source>
        <dbReference type="EMBL" id="TMI80553.1"/>
    </source>
</evidence>
<keyword evidence="3" id="KW-1003">Cell membrane</keyword>
<dbReference type="Pfam" id="PF00482">
    <property type="entry name" value="T2SSF"/>
    <property type="match status" value="2"/>
</dbReference>
<evidence type="ECO:0000256" key="7">
    <source>
        <dbReference type="ARBA" id="ARBA00023136"/>
    </source>
</evidence>
<keyword evidence="6 9" id="KW-1133">Transmembrane helix</keyword>